<evidence type="ECO:0000256" key="1">
    <source>
        <dbReference type="SAM" id="MobiDB-lite"/>
    </source>
</evidence>
<feature type="compositionally biased region" description="Basic and acidic residues" evidence="1">
    <location>
        <begin position="262"/>
        <end position="273"/>
    </location>
</feature>
<feature type="compositionally biased region" description="Basic residues" evidence="1">
    <location>
        <begin position="277"/>
        <end position="287"/>
    </location>
</feature>
<name>A0A7S3XVB9_HETAK</name>
<dbReference type="GO" id="GO:0033194">
    <property type="term" value="P:response to hydroperoxide"/>
    <property type="evidence" value="ECO:0007669"/>
    <property type="project" value="TreeGrafter"/>
</dbReference>
<dbReference type="AlphaFoldDB" id="A0A7S3XVB9"/>
<accession>A0A7S3XVB9</accession>
<dbReference type="InterPro" id="IPR005583">
    <property type="entry name" value="YaaA"/>
</dbReference>
<gene>
    <name evidence="2" type="ORF">HAKA00212_LOCUS12061</name>
</gene>
<sequence length="287" mass="32411">MPQQLSNVMLALFQTGLDAESLNAEEMQYLQENLKILCGLYGVLRPCDLMQQYRLEMGTKMNCGQSKDLYSYWTETITPYLSDQICNNQDEKVIVNLASQEYAKSVNLKRLEEEGVTVVNCIFKDRGRVLSVFAKRARGLMARWCAQQRPASVAALQGFDLEGYRFAAGQSTPTDLVFARDKPAPSSKTPRAKTSTKTKKGGMVKKQQHHTKEIKKETNDDDNTIPPAKNTTNKSRSSKKRNNSNDDKNTTKTEEDIAAGDFTKREEKGEEANHILSSKRRRTAGRR</sequence>
<evidence type="ECO:0000313" key="2">
    <source>
        <dbReference type="EMBL" id="CAE0633348.1"/>
    </source>
</evidence>
<protein>
    <submittedName>
        <fullName evidence="2">Uncharacterized protein</fullName>
    </submittedName>
</protein>
<organism evidence="2">
    <name type="scientific">Heterosigma akashiwo</name>
    <name type="common">Chromophytic alga</name>
    <name type="synonym">Heterosigma carterae</name>
    <dbReference type="NCBI Taxonomy" id="2829"/>
    <lineage>
        <taxon>Eukaryota</taxon>
        <taxon>Sar</taxon>
        <taxon>Stramenopiles</taxon>
        <taxon>Ochrophyta</taxon>
        <taxon>Raphidophyceae</taxon>
        <taxon>Chattonellales</taxon>
        <taxon>Chattonellaceae</taxon>
        <taxon>Heterosigma</taxon>
    </lineage>
</organism>
<proteinExistence type="predicted"/>
<dbReference type="Pfam" id="PF03883">
    <property type="entry name" value="H2O2_YaaD"/>
    <property type="match status" value="1"/>
</dbReference>
<reference evidence="2" key="1">
    <citation type="submission" date="2021-01" db="EMBL/GenBank/DDBJ databases">
        <authorList>
            <person name="Corre E."/>
            <person name="Pelletier E."/>
            <person name="Niang G."/>
            <person name="Scheremetjew M."/>
            <person name="Finn R."/>
            <person name="Kale V."/>
            <person name="Holt S."/>
            <person name="Cochrane G."/>
            <person name="Meng A."/>
            <person name="Brown T."/>
            <person name="Cohen L."/>
        </authorList>
    </citation>
    <scope>NUCLEOTIDE SEQUENCE</scope>
    <source>
        <strain evidence="2">CCMP3107</strain>
    </source>
</reference>
<feature type="compositionally biased region" description="Basic and acidic residues" evidence="1">
    <location>
        <begin position="243"/>
        <end position="255"/>
    </location>
</feature>
<dbReference type="PANTHER" id="PTHR30283:SF4">
    <property type="entry name" value="PEROXIDE STRESS RESISTANCE PROTEIN YAAA"/>
    <property type="match status" value="1"/>
</dbReference>
<feature type="region of interest" description="Disordered" evidence="1">
    <location>
        <begin position="175"/>
        <end position="287"/>
    </location>
</feature>
<dbReference type="EMBL" id="HBIU01026038">
    <property type="protein sequence ID" value="CAE0633348.1"/>
    <property type="molecule type" value="Transcribed_RNA"/>
</dbReference>
<feature type="compositionally biased region" description="Basic residues" evidence="1">
    <location>
        <begin position="190"/>
        <end position="209"/>
    </location>
</feature>
<dbReference type="GO" id="GO:0005829">
    <property type="term" value="C:cytosol"/>
    <property type="evidence" value="ECO:0007669"/>
    <property type="project" value="TreeGrafter"/>
</dbReference>
<dbReference type="PANTHER" id="PTHR30283">
    <property type="entry name" value="PEROXIDE STRESS RESPONSE PROTEIN YAAA"/>
    <property type="match status" value="1"/>
</dbReference>